<proteinExistence type="predicted"/>
<dbReference type="EMBL" id="CM042031">
    <property type="protein sequence ID" value="KAI3783523.1"/>
    <property type="molecule type" value="Genomic_DNA"/>
</dbReference>
<dbReference type="Proteomes" id="UP001056120">
    <property type="component" value="Linkage Group LG14"/>
</dbReference>
<keyword evidence="2" id="KW-1185">Reference proteome</keyword>
<evidence type="ECO:0000313" key="2">
    <source>
        <dbReference type="Proteomes" id="UP001056120"/>
    </source>
</evidence>
<evidence type="ECO:0000313" key="1">
    <source>
        <dbReference type="EMBL" id="KAI3783523.1"/>
    </source>
</evidence>
<name>A0ACB9GK27_9ASTR</name>
<organism evidence="1 2">
    <name type="scientific">Smallanthus sonchifolius</name>
    <dbReference type="NCBI Taxonomy" id="185202"/>
    <lineage>
        <taxon>Eukaryota</taxon>
        <taxon>Viridiplantae</taxon>
        <taxon>Streptophyta</taxon>
        <taxon>Embryophyta</taxon>
        <taxon>Tracheophyta</taxon>
        <taxon>Spermatophyta</taxon>
        <taxon>Magnoliopsida</taxon>
        <taxon>eudicotyledons</taxon>
        <taxon>Gunneridae</taxon>
        <taxon>Pentapetalae</taxon>
        <taxon>asterids</taxon>
        <taxon>campanulids</taxon>
        <taxon>Asterales</taxon>
        <taxon>Asteraceae</taxon>
        <taxon>Asteroideae</taxon>
        <taxon>Heliantheae alliance</taxon>
        <taxon>Millerieae</taxon>
        <taxon>Smallanthus</taxon>
    </lineage>
</organism>
<accession>A0ACB9GK27</accession>
<comment type="caution">
    <text evidence="1">The sequence shown here is derived from an EMBL/GenBank/DDBJ whole genome shotgun (WGS) entry which is preliminary data.</text>
</comment>
<reference evidence="1 2" key="2">
    <citation type="journal article" date="2022" name="Mol. Ecol. Resour.">
        <title>The genomes of chicory, endive, great burdock and yacon provide insights into Asteraceae paleo-polyploidization history and plant inulin production.</title>
        <authorList>
            <person name="Fan W."/>
            <person name="Wang S."/>
            <person name="Wang H."/>
            <person name="Wang A."/>
            <person name="Jiang F."/>
            <person name="Liu H."/>
            <person name="Zhao H."/>
            <person name="Xu D."/>
            <person name="Zhang Y."/>
        </authorList>
    </citation>
    <scope>NUCLEOTIDE SEQUENCE [LARGE SCALE GENOMIC DNA]</scope>
    <source>
        <strain evidence="2">cv. Yunnan</strain>
        <tissue evidence="1">Leaves</tissue>
    </source>
</reference>
<protein>
    <submittedName>
        <fullName evidence="1">Uncharacterized protein</fullName>
    </submittedName>
</protein>
<reference evidence="2" key="1">
    <citation type="journal article" date="2022" name="Mol. Ecol. Resour.">
        <title>The genomes of chicory, endive, great burdock and yacon provide insights into Asteraceae palaeo-polyploidization history and plant inulin production.</title>
        <authorList>
            <person name="Fan W."/>
            <person name="Wang S."/>
            <person name="Wang H."/>
            <person name="Wang A."/>
            <person name="Jiang F."/>
            <person name="Liu H."/>
            <person name="Zhao H."/>
            <person name="Xu D."/>
            <person name="Zhang Y."/>
        </authorList>
    </citation>
    <scope>NUCLEOTIDE SEQUENCE [LARGE SCALE GENOMIC DNA]</scope>
    <source>
        <strain evidence="2">cv. Yunnan</strain>
    </source>
</reference>
<gene>
    <name evidence="1" type="ORF">L1987_42607</name>
</gene>
<sequence length="127" mass="14772">MRSLIAVLACLFFHSFHASIDLLSLSRGETNDDHEEADEESFKKAKFFLGTTVQNWDVGFYLKVDKDIHLDLGKCRYLSEMHIVGKQWYEHEWWKFGDETESTDPGILASDDKVLKEKLEQEVLNSE</sequence>